<evidence type="ECO:0000313" key="2">
    <source>
        <dbReference type="Proteomes" id="UP001497382"/>
    </source>
</evidence>
<organism evidence="1 2">
    <name type="scientific">Larinioides sclopetarius</name>
    <dbReference type="NCBI Taxonomy" id="280406"/>
    <lineage>
        <taxon>Eukaryota</taxon>
        <taxon>Metazoa</taxon>
        <taxon>Ecdysozoa</taxon>
        <taxon>Arthropoda</taxon>
        <taxon>Chelicerata</taxon>
        <taxon>Arachnida</taxon>
        <taxon>Araneae</taxon>
        <taxon>Araneomorphae</taxon>
        <taxon>Entelegynae</taxon>
        <taxon>Araneoidea</taxon>
        <taxon>Araneidae</taxon>
        <taxon>Larinioides</taxon>
    </lineage>
</organism>
<gene>
    <name evidence="1" type="ORF">LARSCL_LOCUS21925</name>
</gene>
<dbReference type="EMBL" id="CAXIEN010000553">
    <property type="protein sequence ID" value="CAL1300403.1"/>
    <property type="molecule type" value="Genomic_DNA"/>
</dbReference>
<sequence length="69" mass="7979">MQKIFCTCIYKTFSEEITLVKRERKPKNFSVSKPGYIKPPLYFCSISSEKEGLLIIADTQTAHFKFLAN</sequence>
<comment type="caution">
    <text evidence="1">The sequence shown here is derived from an EMBL/GenBank/DDBJ whole genome shotgun (WGS) entry which is preliminary data.</text>
</comment>
<feature type="non-terminal residue" evidence="1">
    <location>
        <position position="69"/>
    </location>
</feature>
<name>A0AAV2BWE5_9ARAC</name>
<accession>A0AAV2BWE5</accession>
<dbReference type="AlphaFoldDB" id="A0AAV2BWE5"/>
<dbReference type="Proteomes" id="UP001497382">
    <property type="component" value="Unassembled WGS sequence"/>
</dbReference>
<evidence type="ECO:0000313" key="1">
    <source>
        <dbReference type="EMBL" id="CAL1300403.1"/>
    </source>
</evidence>
<keyword evidence="2" id="KW-1185">Reference proteome</keyword>
<reference evidence="1 2" key="1">
    <citation type="submission" date="2024-04" db="EMBL/GenBank/DDBJ databases">
        <authorList>
            <person name="Rising A."/>
            <person name="Reimegard J."/>
            <person name="Sonavane S."/>
            <person name="Akerstrom W."/>
            <person name="Nylinder S."/>
            <person name="Hedman E."/>
            <person name="Kallberg Y."/>
        </authorList>
    </citation>
    <scope>NUCLEOTIDE SEQUENCE [LARGE SCALE GENOMIC DNA]</scope>
</reference>
<protein>
    <submittedName>
        <fullName evidence="1">Uncharacterized protein</fullName>
    </submittedName>
</protein>
<proteinExistence type="predicted"/>